<gene>
    <name evidence="1" type="ORF">RFEPED_1514</name>
</gene>
<name>A0A0F3MX48_RICFI</name>
<dbReference type="AlphaFoldDB" id="A0A0F3MX48"/>
<dbReference type="PATRIC" id="fig|1359196.3.peg.1465"/>
<organism evidence="1 2">
    <name type="scientific">Rickettsia felis str. Pedreira</name>
    <dbReference type="NCBI Taxonomy" id="1359196"/>
    <lineage>
        <taxon>Bacteria</taxon>
        <taxon>Pseudomonadati</taxon>
        <taxon>Pseudomonadota</taxon>
        <taxon>Alphaproteobacteria</taxon>
        <taxon>Rickettsiales</taxon>
        <taxon>Rickettsiaceae</taxon>
        <taxon>Rickettsieae</taxon>
        <taxon>Rickettsia</taxon>
        <taxon>spotted fever group</taxon>
    </lineage>
</organism>
<dbReference type="EMBL" id="LANQ01000001">
    <property type="protein sequence ID" value="KJV59114.1"/>
    <property type="molecule type" value="Genomic_DNA"/>
</dbReference>
<protein>
    <submittedName>
        <fullName evidence="1">Uncharacterized protein</fullName>
    </submittedName>
</protein>
<sequence length="88" mass="10309">MLSPIELENDRKLNKLFEDVLNCSDDNFGTAIINVVENNIIHKLFVSSEKAEIKKQVERIYIYVKAPYIMSKSDEEILYTFVYLAKMM</sequence>
<dbReference type="Proteomes" id="UP000033475">
    <property type="component" value="Unassembled WGS sequence"/>
</dbReference>
<accession>A0A0F3MX48</accession>
<dbReference type="RefSeq" id="WP_011271257.1">
    <property type="nucleotide sequence ID" value="NZ_LANQ01000001.1"/>
</dbReference>
<evidence type="ECO:0000313" key="2">
    <source>
        <dbReference type="Proteomes" id="UP000033475"/>
    </source>
</evidence>
<proteinExistence type="predicted"/>
<reference evidence="1 2" key="1">
    <citation type="submission" date="2015-01" db="EMBL/GenBank/DDBJ databases">
        <title>Genome Sequencing of Rickettsiales.</title>
        <authorList>
            <person name="Daugherty S.C."/>
            <person name="Su Q."/>
            <person name="Abolude K."/>
            <person name="Beier-Sexton M."/>
            <person name="Carlyon J.A."/>
            <person name="Carter R."/>
            <person name="Day N.P."/>
            <person name="Dumler S.J."/>
            <person name="Dyachenko V."/>
            <person name="Godinez A."/>
            <person name="Kurtti T.J."/>
            <person name="Lichay M."/>
            <person name="Mullins K.E."/>
            <person name="Ott S."/>
            <person name="Pappas-Brown V."/>
            <person name="Paris D.H."/>
            <person name="Patel P."/>
            <person name="Richards A.L."/>
            <person name="Sadzewicz L."/>
            <person name="Sears K."/>
            <person name="Seidman D."/>
            <person name="Sengamalay N."/>
            <person name="Stenos J."/>
            <person name="Tallon L.J."/>
            <person name="Vincent G."/>
            <person name="Fraser C.M."/>
            <person name="Munderloh U."/>
            <person name="Dunning-Hotopp J.C."/>
        </authorList>
    </citation>
    <scope>NUCLEOTIDE SEQUENCE [LARGE SCALE GENOMIC DNA]</scope>
    <source>
        <strain evidence="1 2">Pedreira</strain>
    </source>
</reference>
<comment type="caution">
    <text evidence="1">The sequence shown here is derived from an EMBL/GenBank/DDBJ whole genome shotgun (WGS) entry which is preliminary data.</text>
</comment>
<evidence type="ECO:0000313" key="1">
    <source>
        <dbReference type="EMBL" id="KJV59114.1"/>
    </source>
</evidence>